<evidence type="ECO:0000256" key="6">
    <source>
        <dbReference type="ARBA" id="ARBA00022989"/>
    </source>
</evidence>
<feature type="transmembrane region" description="Helical" evidence="9">
    <location>
        <begin position="57"/>
        <end position="78"/>
    </location>
</feature>
<keyword evidence="4 8" id="KW-1003">Cell membrane</keyword>
<proteinExistence type="inferred from homology"/>
<evidence type="ECO:0000259" key="10">
    <source>
        <dbReference type="Pfam" id="PF00884"/>
    </source>
</evidence>
<protein>
    <submittedName>
        <fullName evidence="11">LTA synthase family protein</fullName>
        <ecNumber evidence="11">2.7.8.-</ecNumber>
    </submittedName>
</protein>
<gene>
    <name evidence="11" type="ORF">QR695_11605</name>
</gene>
<feature type="transmembrane region" description="Helical" evidence="9">
    <location>
        <begin position="138"/>
        <end position="163"/>
    </location>
</feature>
<keyword evidence="12" id="KW-1185">Reference proteome</keyword>
<keyword evidence="7 8" id="KW-0472">Membrane</keyword>
<evidence type="ECO:0000256" key="7">
    <source>
        <dbReference type="ARBA" id="ARBA00023136"/>
    </source>
</evidence>
<dbReference type="EMBL" id="JASWER010000010">
    <property type="protein sequence ID" value="MDL5377643.1"/>
    <property type="molecule type" value="Genomic_DNA"/>
</dbReference>
<comment type="similarity">
    <text evidence="3 8">Belongs to the LTA synthase family.</text>
</comment>
<evidence type="ECO:0000256" key="5">
    <source>
        <dbReference type="ARBA" id="ARBA00022692"/>
    </source>
</evidence>
<dbReference type="Gene3D" id="3.30.1120.170">
    <property type="match status" value="1"/>
</dbReference>
<evidence type="ECO:0000313" key="11">
    <source>
        <dbReference type="EMBL" id="MDL5377643.1"/>
    </source>
</evidence>
<dbReference type="EC" id="2.7.8.-" evidence="11"/>
<dbReference type="InterPro" id="IPR000917">
    <property type="entry name" value="Sulfatase_N"/>
</dbReference>
<name>A0ABT7MR04_9BACL</name>
<feature type="transmembrane region" description="Helical" evidence="9">
    <location>
        <begin position="98"/>
        <end position="126"/>
    </location>
</feature>
<dbReference type="PIRSF" id="PIRSF005091">
    <property type="entry name" value="Mmb_sulf_HI1246"/>
    <property type="match status" value="1"/>
</dbReference>
<reference evidence="11 12" key="1">
    <citation type="submission" date="2023-06" db="EMBL/GenBank/DDBJ databases">
        <title>Influencing factors and mechanism of Cr(VI) reduction by facultative anaerobic Exiguobacterium sp. PY14.</title>
        <authorList>
            <person name="Zou L."/>
        </authorList>
    </citation>
    <scope>NUCLEOTIDE SEQUENCE [LARGE SCALE GENOMIC DNA]</scope>
    <source>
        <strain evidence="11 12">PY14</strain>
    </source>
</reference>
<keyword evidence="6 9" id="KW-1133">Transmembrane helix</keyword>
<evidence type="ECO:0000256" key="2">
    <source>
        <dbReference type="ARBA" id="ARBA00004936"/>
    </source>
</evidence>
<accession>A0ABT7MR04</accession>
<evidence type="ECO:0000256" key="3">
    <source>
        <dbReference type="ARBA" id="ARBA00009983"/>
    </source>
</evidence>
<feature type="domain" description="Sulfatase N-terminal" evidence="10">
    <location>
        <begin position="228"/>
        <end position="514"/>
    </location>
</feature>
<dbReference type="Proteomes" id="UP001230807">
    <property type="component" value="Unassembled WGS sequence"/>
</dbReference>
<keyword evidence="11" id="KW-0808">Transferase</keyword>
<dbReference type="GO" id="GO:0016740">
    <property type="term" value="F:transferase activity"/>
    <property type="evidence" value="ECO:0007669"/>
    <property type="project" value="UniProtKB-KW"/>
</dbReference>
<keyword evidence="5 9" id="KW-0812">Transmembrane</keyword>
<dbReference type="InterPro" id="IPR012160">
    <property type="entry name" value="LtaS-like"/>
</dbReference>
<dbReference type="Pfam" id="PF00884">
    <property type="entry name" value="Sulfatase"/>
    <property type="match status" value="1"/>
</dbReference>
<feature type="transmembrane region" description="Helical" evidence="9">
    <location>
        <begin position="7"/>
        <end position="26"/>
    </location>
</feature>
<evidence type="ECO:0000313" key="12">
    <source>
        <dbReference type="Proteomes" id="UP001230807"/>
    </source>
</evidence>
<dbReference type="InterPro" id="IPR050448">
    <property type="entry name" value="OpgB/LTA_synthase_biosynth"/>
</dbReference>
<evidence type="ECO:0000256" key="1">
    <source>
        <dbReference type="ARBA" id="ARBA00004651"/>
    </source>
</evidence>
<evidence type="ECO:0000256" key="4">
    <source>
        <dbReference type="ARBA" id="ARBA00022475"/>
    </source>
</evidence>
<dbReference type="RefSeq" id="WP_214718892.1">
    <property type="nucleotide sequence ID" value="NZ_CP183077.1"/>
</dbReference>
<dbReference type="PANTHER" id="PTHR47371:SF3">
    <property type="entry name" value="PHOSPHOGLYCEROL TRANSFERASE I"/>
    <property type="match status" value="1"/>
</dbReference>
<comment type="subcellular location">
    <subcellularLocation>
        <location evidence="1">Cell membrane</location>
        <topology evidence="1">Multi-pass membrane protein</topology>
    </subcellularLocation>
</comment>
<dbReference type="InterPro" id="IPR017850">
    <property type="entry name" value="Alkaline_phosphatase_core_sf"/>
</dbReference>
<comment type="pathway">
    <text evidence="2">Cell wall biogenesis; lipoteichoic acid biosynthesis.</text>
</comment>
<dbReference type="PANTHER" id="PTHR47371">
    <property type="entry name" value="LIPOTEICHOIC ACID SYNTHASE"/>
    <property type="match status" value="1"/>
</dbReference>
<evidence type="ECO:0000256" key="8">
    <source>
        <dbReference type="PIRNR" id="PIRNR005091"/>
    </source>
</evidence>
<dbReference type="SUPFAM" id="SSF53649">
    <property type="entry name" value="Alkaline phosphatase-like"/>
    <property type="match status" value="1"/>
</dbReference>
<dbReference type="CDD" id="cd16015">
    <property type="entry name" value="LTA_synthase"/>
    <property type="match status" value="1"/>
</dbReference>
<feature type="transmembrane region" description="Helical" evidence="9">
    <location>
        <begin position="32"/>
        <end position="50"/>
    </location>
</feature>
<evidence type="ECO:0000256" key="9">
    <source>
        <dbReference type="SAM" id="Phobius"/>
    </source>
</evidence>
<organism evidence="11 12">
    <name type="scientific">Exiguobacterium mexicanum</name>
    <dbReference type="NCBI Taxonomy" id="340146"/>
    <lineage>
        <taxon>Bacteria</taxon>
        <taxon>Bacillati</taxon>
        <taxon>Bacillota</taxon>
        <taxon>Bacilli</taxon>
        <taxon>Bacillales</taxon>
        <taxon>Bacillales Family XII. Incertae Sedis</taxon>
        <taxon>Exiguobacterium</taxon>
    </lineage>
</organism>
<sequence>MKYLDYWSYLSLSLAKLFLFSLLTASAFDLRFLFINLATILMMTSWALLIKQQTRRWILFASLFLHSTLLISDVWYYRYFGNLLSAALLSDIGQMGDVGGGFLTLIQAPDFILFTDLLVYAAVLLYMKRHPITEPKRLGRRLAVAGFLVGFIVFTVPTVVHYAETDHRKSSISNMREYYQLGFWGYHGLDAFRGIQDALHLGDDLTERERSQIEALATEPVDATVDTNVIVVQLESFQASVIGQTVNGQELTPNLNALRDEMLYFPNFYHQTHEGRTSDAEFTVNASLYPVKSGSVYTQYATNTFDALPEQLRRAGYDTAAMHAFDKEFWNRANFYEQIGYNHFFHQDDYPANPVIGMAVGDKEFLTTSVDHLDTLDEPFYSFMVALTSHTPYEIPDEEKRLDLSGYDDSLLEDYYHTVHYSDAAVGLMVEQLKADEKWDNTLVVFYGDHDSGLTAAGDEMAVKADADSTVELFQLDRSVPLFIKPAGLERGQTVQASGGQVDLAPTILDLLGMTPTYMLGNSLLDDEPNLTVFRNGSFRYDDLYFVPDLTEPVGGGMCYSVETGDDLPLQACEPYIDEAAEQLRLSDTMIEKDALSDFTANDKQAAPK</sequence>
<dbReference type="Gene3D" id="3.40.720.10">
    <property type="entry name" value="Alkaline Phosphatase, subunit A"/>
    <property type="match status" value="1"/>
</dbReference>
<comment type="caution">
    <text evidence="11">The sequence shown here is derived from an EMBL/GenBank/DDBJ whole genome shotgun (WGS) entry which is preliminary data.</text>
</comment>